<keyword evidence="1" id="KW-0812">Transmembrane</keyword>
<evidence type="ECO:0000256" key="1">
    <source>
        <dbReference type="SAM" id="Phobius"/>
    </source>
</evidence>
<sequence length="53" mass="5757">MIATGDKAVILVFSDFVVTKRPLQVKNVFIGFDSAAVMGFIISIVQCTFFAEA</sequence>
<evidence type="ECO:0000313" key="3">
    <source>
        <dbReference type="Proteomes" id="UP000017837"/>
    </source>
</evidence>
<protein>
    <submittedName>
        <fullName evidence="2">Uncharacterized protein</fullName>
    </submittedName>
</protein>
<accession>V4PXW4</accession>
<organism evidence="2 3">
    <name type="scientific">Asticcacaulis benevestitus DSM 16100 = ATCC BAA-896</name>
    <dbReference type="NCBI Taxonomy" id="1121022"/>
    <lineage>
        <taxon>Bacteria</taxon>
        <taxon>Pseudomonadati</taxon>
        <taxon>Pseudomonadota</taxon>
        <taxon>Alphaproteobacteria</taxon>
        <taxon>Caulobacterales</taxon>
        <taxon>Caulobacteraceae</taxon>
        <taxon>Asticcacaulis</taxon>
    </lineage>
</organism>
<reference evidence="2 3" key="1">
    <citation type="journal article" date="2014" name="Nature">
        <title>Sequential evolution of bacterial morphology by co-option of a developmental regulator.</title>
        <authorList>
            <person name="Jiang C."/>
            <person name="Brown P.J."/>
            <person name="Ducret A."/>
            <person name="Brun Y.V."/>
        </authorList>
    </citation>
    <scope>NUCLEOTIDE SEQUENCE [LARGE SCALE GENOMIC DNA]</scope>
    <source>
        <strain evidence="2 3">DSM 16100</strain>
    </source>
</reference>
<dbReference type="PATRIC" id="fig|1121022.4.peg.2553"/>
<keyword evidence="1" id="KW-1133">Transmembrane helix</keyword>
<dbReference type="Proteomes" id="UP000017837">
    <property type="component" value="Unassembled WGS sequence"/>
</dbReference>
<proteinExistence type="predicted"/>
<keyword evidence="1" id="KW-0472">Membrane</keyword>
<dbReference type="AlphaFoldDB" id="V4PXW4"/>
<keyword evidence="3" id="KW-1185">Reference proteome</keyword>
<evidence type="ECO:0000313" key="2">
    <source>
        <dbReference type="EMBL" id="ESQ90420.1"/>
    </source>
</evidence>
<name>V4PXW4_9CAUL</name>
<comment type="caution">
    <text evidence="2">The sequence shown here is derived from an EMBL/GenBank/DDBJ whole genome shotgun (WGS) entry which is preliminary data.</text>
</comment>
<feature type="transmembrane region" description="Helical" evidence="1">
    <location>
        <begin position="28"/>
        <end position="51"/>
    </location>
</feature>
<dbReference type="EMBL" id="AWGB01000024">
    <property type="protein sequence ID" value="ESQ90420.1"/>
    <property type="molecule type" value="Genomic_DNA"/>
</dbReference>
<gene>
    <name evidence="2" type="ORF">ABENE_12585</name>
</gene>